<dbReference type="InterPro" id="IPR050789">
    <property type="entry name" value="Diverse_Enzym_Activities"/>
</dbReference>
<proteinExistence type="predicted"/>
<gene>
    <name evidence="2" type="ORF">C7S10_01385</name>
</gene>
<evidence type="ECO:0000259" key="1">
    <source>
        <dbReference type="Pfam" id="PF00144"/>
    </source>
</evidence>
<organism evidence="2 3">
    <name type="scientific">Nocardioides currus</name>
    <dbReference type="NCBI Taxonomy" id="2133958"/>
    <lineage>
        <taxon>Bacteria</taxon>
        <taxon>Bacillati</taxon>
        <taxon>Actinomycetota</taxon>
        <taxon>Actinomycetes</taxon>
        <taxon>Propionibacteriales</taxon>
        <taxon>Nocardioidaceae</taxon>
        <taxon>Nocardioides</taxon>
    </lineage>
</organism>
<comment type="caution">
    <text evidence="2">The sequence shown here is derived from an EMBL/GenBank/DDBJ whole genome shotgun (WGS) entry which is preliminary data.</text>
</comment>
<dbReference type="GO" id="GO:0016787">
    <property type="term" value="F:hydrolase activity"/>
    <property type="evidence" value="ECO:0007669"/>
    <property type="project" value="UniProtKB-KW"/>
</dbReference>
<dbReference type="PANTHER" id="PTHR43283:SF3">
    <property type="entry name" value="BETA-LACTAMASE FAMILY PROTEIN (AFU_ORTHOLOGUE AFUA_5G07500)"/>
    <property type="match status" value="1"/>
</dbReference>
<dbReference type="InterPro" id="IPR001466">
    <property type="entry name" value="Beta-lactam-related"/>
</dbReference>
<dbReference type="InterPro" id="IPR012338">
    <property type="entry name" value="Beta-lactam/transpept-like"/>
</dbReference>
<evidence type="ECO:0000313" key="3">
    <source>
        <dbReference type="Proteomes" id="UP000244867"/>
    </source>
</evidence>
<keyword evidence="3" id="KW-1185">Reference proteome</keyword>
<dbReference type="RefSeq" id="WP_108342619.1">
    <property type="nucleotide sequence ID" value="NZ_PYXZ01000001.1"/>
</dbReference>
<keyword evidence="2" id="KW-0378">Hydrolase</keyword>
<reference evidence="2 3" key="1">
    <citation type="submission" date="2018-03" db="EMBL/GenBank/DDBJ databases">
        <authorList>
            <person name="Keele B.F."/>
        </authorList>
    </citation>
    <scope>NUCLEOTIDE SEQUENCE [LARGE SCALE GENOMIC DNA]</scope>
    <source>
        <strain evidence="2 3">IB-3</strain>
    </source>
</reference>
<feature type="domain" description="Beta-lactamase-related" evidence="1">
    <location>
        <begin position="5"/>
        <end position="357"/>
    </location>
</feature>
<dbReference type="Gene3D" id="3.40.710.10">
    <property type="entry name" value="DD-peptidase/beta-lactamase superfamily"/>
    <property type="match status" value="1"/>
</dbReference>
<sequence length="376" mass="40292">MVDLEAALRPYVESGDVPGLVALVARGDDVRTVVLGAQRLGGEPMRRDSVFRAASITKPMIAAVTMMLVEDGRLVLDDPVGDLLPELAAPRVLRTLESPLDDTVPSDRPITTRHLLTGTAGQGFATFESAVSPLLIEELGQASMELSQVPPPDEWMRRLGGIPLMHQPGEGWTYNLSFDVLTVLLERASGGPLVDLMEERLFAPLGMVDTAFHVDADQLDRFTTLYGRGDGGTLHVTDEAHGEFVHRPAFASGSGGLVTTADDCLAFGRMLLDEGGDLLSRDSVHLMMTDHTTPQQREMGGFFLDGQGWGFGGGVDTEELNPWNVPGRYGWVGGTGTSLYVEPRAGLVTVLLTQVELLGPEAAAVLEAFWTAAAAD</sequence>
<protein>
    <submittedName>
        <fullName evidence="2">Serine hydrolase</fullName>
    </submittedName>
</protein>
<evidence type="ECO:0000313" key="2">
    <source>
        <dbReference type="EMBL" id="PUA82432.1"/>
    </source>
</evidence>
<dbReference type="Pfam" id="PF00144">
    <property type="entry name" value="Beta-lactamase"/>
    <property type="match status" value="1"/>
</dbReference>
<dbReference type="SUPFAM" id="SSF56601">
    <property type="entry name" value="beta-lactamase/transpeptidase-like"/>
    <property type="match status" value="1"/>
</dbReference>
<dbReference type="OrthoDB" id="4281716at2"/>
<name>A0A2R7Z1D5_9ACTN</name>
<accession>A0A2R7Z1D5</accession>
<dbReference type="PANTHER" id="PTHR43283">
    <property type="entry name" value="BETA-LACTAMASE-RELATED"/>
    <property type="match status" value="1"/>
</dbReference>
<dbReference type="Proteomes" id="UP000244867">
    <property type="component" value="Unassembled WGS sequence"/>
</dbReference>
<dbReference type="AlphaFoldDB" id="A0A2R7Z1D5"/>
<dbReference type="EMBL" id="PYXZ01000001">
    <property type="protein sequence ID" value="PUA82432.1"/>
    <property type="molecule type" value="Genomic_DNA"/>
</dbReference>